<evidence type="ECO:0000313" key="2">
    <source>
        <dbReference type="Proteomes" id="UP001234178"/>
    </source>
</evidence>
<dbReference type="Proteomes" id="UP001234178">
    <property type="component" value="Unassembled WGS sequence"/>
</dbReference>
<evidence type="ECO:0000313" key="1">
    <source>
        <dbReference type="EMBL" id="KAK4026388.1"/>
    </source>
</evidence>
<protein>
    <submittedName>
        <fullName evidence="1">Uncharacterized protein</fullName>
    </submittedName>
</protein>
<gene>
    <name evidence="1" type="ORF">OUZ56_015387</name>
</gene>
<proteinExistence type="predicted"/>
<dbReference type="EMBL" id="JAOYFB010000038">
    <property type="protein sequence ID" value="KAK4026388.1"/>
    <property type="molecule type" value="Genomic_DNA"/>
</dbReference>
<comment type="caution">
    <text evidence="1">The sequence shown here is derived from an EMBL/GenBank/DDBJ whole genome shotgun (WGS) entry which is preliminary data.</text>
</comment>
<accession>A0ABR0AMQ0</accession>
<organism evidence="1 2">
    <name type="scientific">Daphnia magna</name>
    <dbReference type="NCBI Taxonomy" id="35525"/>
    <lineage>
        <taxon>Eukaryota</taxon>
        <taxon>Metazoa</taxon>
        <taxon>Ecdysozoa</taxon>
        <taxon>Arthropoda</taxon>
        <taxon>Crustacea</taxon>
        <taxon>Branchiopoda</taxon>
        <taxon>Diplostraca</taxon>
        <taxon>Cladocera</taxon>
        <taxon>Anomopoda</taxon>
        <taxon>Daphniidae</taxon>
        <taxon>Daphnia</taxon>
    </lineage>
</organism>
<sequence>MLNHGSLGNAYFSKFQEVIQSSRSSCLYIQEASSQVPSLCDPVTDNTLLSTVNYLSSHSVGITPVLDHPIKSIDDGEFAKFFVRLSFDLQNVGFGESCTQPFQPKLGRHWQL</sequence>
<keyword evidence="2" id="KW-1185">Reference proteome</keyword>
<name>A0ABR0AMQ0_9CRUS</name>
<reference evidence="1 2" key="1">
    <citation type="journal article" date="2023" name="Nucleic Acids Res.">
        <title>The hologenome of Daphnia magna reveals possible DNA methylation and microbiome-mediated evolution of the host genome.</title>
        <authorList>
            <person name="Chaturvedi A."/>
            <person name="Li X."/>
            <person name="Dhandapani V."/>
            <person name="Marshall H."/>
            <person name="Kissane S."/>
            <person name="Cuenca-Cambronero M."/>
            <person name="Asole G."/>
            <person name="Calvet F."/>
            <person name="Ruiz-Romero M."/>
            <person name="Marangio P."/>
            <person name="Guigo R."/>
            <person name="Rago D."/>
            <person name="Mirbahai L."/>
            <person name="Eastwood N."/>
            <person name="Colbourne J.K."/>
            <person name="Zhou J."/>
            <person name="Mallon E."/>
            <person name="Orsini L."/>
        </authorList>
    </citation>
    <scope>NUCLEOTIDE SEQUENCE [LARGE SCALE GENOMIC DNA]</scope>
    <source>
        <strain evidence="1">LRV0_1</strain>
    </source>
</reference>